<organism evidence="1 2">
    <name type="scientific">Coprococcus eutactus</name>
    <dbReference type="NCBI Taxonomy" id="33043"/>
    <lineage>
        <taxon>Bacteria</taxon>
        <taxon>Bacillati</taxon>
        <taxon>Bacillota</taxon>
        <taxon>Clostridia</taxon>
        <taxon>Lachnospirales</taxon>
        <taxon>Lachnospiraceae</taxon>
        <taxon>Coprococcus</taxon>
    </lineage>
</organism>
<sequence length="49" mass="5947">MNADKKIDDAILLFDDAIKEMVLCRRKMMLELRVWEKMRRIAEMSLKTF</sequence>
<evidence type="ECO:0000313" key="2">
    <source>
        <dbReference type="Proteomes" id="UP000660047"/>
    </source>
</evidence>
<reference evidence="1" key="1">
    <citation type="submission" date="2020-06" db="EMBL/GenBank/DDBJ databases">
        <title>Characterization of fructooligosaccharide metabolism and fructooligosaccharide-degrading enzymes in human commensal butyrate producers.</title>
        <authorList>
            <person name="Tanno H."/>
            <person name="Fujii T."/>
            <person name="Hirano K."/>
            <person name="Maeno S."/>
            <person name="Tonozuka T."/>
            <person name="Sakamoto M."/>
            <person name="Ohkuma M."/>
            <person name="Tochio T."/>
            <person name="Endo A."/>
        </authorList>
    </citation>
    <scope>NUCLEOTIDE SEQUENCE</scope>
    <source>
        <strain evidence="1">JCM 31265</strain>
    </source>
</reference>
<accession>A0AAI9K4X3</accession>
<dbReference type="Proteomes" id="UP000660047">
    <property type="component" value="Unassembled WGS sequence"/>
</dbReference>
<proteinExistence type="predicted"/>
<name>A0AAI9K4X3_9FIRM</name>
<evidence type="ECO:0000313" key="1">
    <source>
        <dbReference type="EMBL" id="GFO95799.1"/>
    </source>
</evidence>
<gene>
    <name evidence="1" type="ORF">COEU31_28450</name>
</gene>
<protein>
    <submittedName>
        <fullName evidence="1">Uncharacterized protein</fullName>
    </submittedName>
</protein>
<dbReference type="EMBL" id="BLYL01000039">
    <property type="protein sequence ID" value="GFO95799.1"/>
    <property type="molecule type" value="Genomic_DNA"/>
</dbReference>
<dbReference type="AlphaFoldDB" id="A0AAI9K4X3"/>
<comment type="caution">
    <text evidence="1">The sequence shown here is derived from an EMBL/GenBank/DDBJ whole genome shotgun (WGS) entry which is preliminary data.</text>
</comment>
<dbReference type="RefSeq" id="WP_156327940.1">
    <property type="nucleotide sequence ID" value="NZ_BLYL01000039.1"/>
</dbReference>